<feature type="domain" description="SH3b" evidence="2">
    <location>
        <begin position="54"/>
        <end position="118"/>
    </location>
</feature>
<feature type="chain" id="PRO_5045977692" evidence="1">
    <location>
        <begin position="26"/>
        <end position="123"/>
    </location>
</feature>
<protein>
    <submittedName>
        <fullName evidence="3">SH3 domain-containing protein</fullName>
    </submittedName>
</protein>
<gene>
    <name evidence="3" type="ORF">OG442_06790</name>
</gene>
<evidence type="ECO:0000256" key="1">
    <source>
        <dbReference type="SAM" id="SignalP"/>
    </source>
</evidence>
<accession>A0ABZ1ZYW2</accession>
<evidence type="ECO:0000313" key="4">
    <source>
        <dbReference type="Proteomes" id="UP001432209"/>
    </source>
</evidence>
<dbReference type="Gene3D" id="2.30.30.40">
    <property type="entry name" value="SH3 Domains"/>
    <property type="match status" value="1"/>
</dbReference>
<dbReference type="RefSeq" id="WP_329074911.1">
    <property type="nucleotide sequence ID" value="NZ_CP109495.1"/>
</dbReference>
<dbReference type="Pfam" id="PF08239">
    <property type="entry name" value="SH3_3"/>
    <property type="match status" value="1"/>
</dbReference>
<evidence type="ECO:0000259" key="2">
    <source>
        <dbReference type="PROSITE" id="PS51781"/>
    </source>
</evidence>
<keyword evidence="1" id="KW-0732">Signal</keyword>
<name>A0ABZ1ZYW2_STRNV</name>
<dbReference type="InterPro" id="IPR003646">
    <property type="entry name" value="SH3-like_bac-type"/>
</dbReference>
<sequence length="123" mass="12935">MRSTRIPITAALLGALTLPVATATAATAATASAPVTALASASSTALAERPCERPGPWVIGTKAVTIRSKATTKSTAVGVLYKGHKFTVHKTSGNWHYITDRTTGVKGWVSGTYVYRDVRMCLD</sequence>
<keyword evidence="4" id="KW-1185">Reference proteome</keyword>
<dbReference type="PROSITE" id="PS51781">
    <property type="entry name" value="SH3B"/>
    <property type="match status" value="1"/>
</dbReference>
<feature type="signal peptide" evidence="1">
    <location>
        <begin position="1"/>
        <end position="25"/>
    </location>
</feature>
<dbReference type="EMBL" id="CP109495">
    <property type="protein sequence ID" value="WUX51271.1"/>
    <property type="molecule type" value="Genomic_DNA"/>
</dbReference>
<reference evidence="3" key="1">
    <citation type="submission" date="2022-10" db="EMBL/GenBank/DDBJ databases">
        <title>The complete genomes of actinobacterial strains from the NBC collection.</title>
        <authorList>
            <person name="Joergensen T.S."/>
            <person name="Alvarez Arevalo M."/>
            <person name="Sterndorff E.B."/>
            <person name="Faurdal D."/>
            <person name="Vuksanovic O."/>
            <person name="Mourched A.-S."/>
            <person name="Charusanti P."/>
            <person name="Shaw S."/>
            <person name="Blin K."/>
            <person name="Weber T."/>
        </authorList>
    </citation>
    <scope>NUCLEOTIDE SEQUENCE</scope>
    <source>
        <strain evidence="3">NBC_01432</strain>
    </source>
</reference>
<dbReference type="Proteomes" id="UP001432209">
    <property type="component" value="Chromosome"/>
</dbReference>
<organism evidence="3 4">
    <name type="scientific">Streptomyces niveus</name>
    <name type="common">Streptomyces spheroides</name>
    <dbReference type="NCBI Taxonomy" id="193462"/>
    <lineage>
        <taxon>Bacteria</taxon>
        <taxon>Bacillati</taxon>
        <taxon>Actinomycetota</taxon>
        <taxon>Actinomycetes</taxon>
        <taxon>Kitasatosporales</taxon>
        <taxon>Streptomycetaceae</taxon>
        <taxon>Streptomyces</taxon>
    </lineage>
</organism>
<proteinExistence type="predicted"/>
<evidence type="ECO:0000313" key="3">
    <source>
        <dbReference type="EMBL" id="WUX51271.1"/>
    </source>
</evidence>